<dbReference type="EMBL" id="AEYE02000038">
    <property type="protein sequence ID" value="EPE93754.1"/>
    <property type="molecule type" value="Genomic_DNA"/>
</dbReference>
<evidence type="ECO:0000256" key="1">
    <source>
        <dbReference type="SAM" id="Coils"/>
    </source>
</evidence>
<gene>
    <name evidence="2" type="ORF">RGCCGE502_33186</name>
</gene>
<comment type="caution">
    <text evidence="2">The sequence shown here is derived from an EMBL/GenBank/DDBJ whole genome shotgun (WGS) entry which is preliminary data.</text>
</comment>
<name>S3H4T9_9HYPH</name>
<sequence length="95" mass="10954">MTRNGDLPPTASREELEREFEALRRDVQRLQLEHDLLEKANEFIKKDLGIDRRLLENREKTLLVDGPRQIYHYRNSSRGLSSPAAPILCSVSALP</sequence>
<dbReference type="HOGENOM" id="CLU_2370807_0_0_5"/>
<keyword evidence="3" id="KW-1185">Reference proteome</keyword>
<evidence type="ECO:0000313" key="2">
    <source>
        <dbReference type="EMBL" id="EPE93754.1"/>
    </source>
</evidence>
<dbReference type="Proteomes" id="UP000014411">
    <property type="component" value="Unassembled WGS sequence"/>
</dbReference>
<organism evidence="2 3">
    <name type="scientific">Rhizobium grahamii CCGE 502</name>
    <dbReference type="NCBI Taxonomy" id="990285"/>
    <lineage>
        <taxon>Bacteria</taxon>
        <taxon>Pseudomonadati</taxon>
        <taxon>Pseudomonadota</taxon>
        <taxon>Alphaproteobacteria</taxon>
        <taxon>Hyphomicrobiales</taxon>
        <taxon>Rhizobiaceae</taxon>
        <taxon>Rhizobium/Agrobacterium group</taxon>
        <taxon>Rhizobium</taxon>
    </lineage>
</organism>
<protein>
    <submittedName>
        <fullName evidence="2">Transposase IS3/IS911</fullName>
    </submittedName>
</protein>
<geneLocation type="plasmid" evidence="2">
    <name>pRg502a</name>
</geneLocation>
<dbReference type="AlphaFoldDB" id="S3H4T9"/>
<keyword evidence="2" id="KW-0614">Plasmid</keyword>
<reference evidence="2 3" key="1">
    <citation type="journal article" date="2012" name="J. Bacteriol.">
        <title>Genome sequence of Rhizobium grahamii CCGE502, a broad-host-range symbiont with low nodulation competitiveness in Phaseolus vulgaris.</title>
        <authorList>
            <person name="Althabegoiti M.J."/>
            <person name="Lozano L."/>
            <person name="Torres-Tejerizo G."/>
            <person name="Ormeno-Orrillo E."/>
            <person name="Rogel M.A."/>
            <person name="Gonzalez V."/>
            <person name="Martinez-Romero E."/>
        </authorList>
    </citation>
    <scope>NUCLEOTIDE SEQUENCE [LARGE SCALE GENOMIC DNA]</scope>
    <source>
        <strain evidence="2 3">CCGE 502</strain>
        <plasmid evidence="2">pRg502a</plasmid>
    </source>
</reference>
<evidence type="ECO:0000313" key="3">
    <source>
        <dbReference type="Proteomes" id="UP000014411"/>
    </source>
</evidence>
<accession>S3H4T9</accession>
<proteinExistence type="predicted"/>
<feature type="coiled-coil region" evidence="1">
    <location>
        <begin position="13"/>
        <end position="47"/>
    </location>
</feature>
<keyword evidence="1" id="KW-0175">Coiled coil</keyword>